<name>A0ABU5E481_9PROT</name>
<feature type="chain" id="PRO_5045921751" description="Lipoprotein" evidence="1">
    <location>
        <begin position="22"/>
        <end position="105"/>
    </location>
</feature>
<evidence type="ECO:0000313" key="2">
    <source>
        <dbReference type="EMBL" id="MDY0874142.1"/>
    </source>
</evidence>
<protein>
    <recommendedName>
        <fullName evidence="4">Lipoprotein</fullName>
    </recommendedName>
</protein>
<organism evidence="2 3">
    <name type="scientific">Dongia rigui</name>
    <dbReference type="NCBI Taxonomy" id="940149"/>
    <lineage>
        <taxon>Bacteria</taxon>
        <taxon>Pseudomonadati</taxon>
        <taxon>Pseudomonadota</taxon>
        <taxon>Alphaproteobacteria</taxon>
        <taxon>Rhodospirillales</taxon>
        <taxon>Dongiaceae</taxon>
        <taxon>Dongia</taxon>
    </lineage>
</organism>
<proteinExistence type="predicted"/>
<gene>
    <name evidence="2" type="ORF">SMD31_19525</name>
</gene>
<evidence type="ECO:0008006" key="4">
    <source>
        <dbReference type="Google" id="ProtNLM"/>
    </source>
</evidence>
<evidence type="ECO:0000256" key="1">
    <source>
        <dbReference type="SAM" id="SignalP"/>
    </source>
</evidence>
<accession>A0ABU5E481</accession>
<keyword evidence="3" id="KW-1185">Reference proteome</keyword>
<reference evidence="2 3" key="1">
    <citation type="journal article" date="2013" name="Antonie Van Leeuwenhoek">
        <title>Dongia rigui sp. nov., isolated from freshwater of a large wetland in Korea.</title>
        <authorList>
            <person name="Baik K.S."/>
            <person name="Hwang Y.M."/>
            <person name="Choi J.S."/>
            <person name="Kwon J."/>
            <person name="Seong C.N."/>
        </authorList>
    </citation>
    <scope>NUCLEOTIDE SEQUENCE [LARGE SCALE GENOMIC DNA]</scope>
    <source>
        <strain evidence="2 3">04SU4-P</strain>
    </source>
</reference>
<dbReference type="EMBL" id="JAXCLX010000004">
    <property type="protein sequence ID" value="MDY0874142.1"/>
    <property type="molecule type" value="Genomic_DNA"/>
</dbReference>
<sequence>MMRRFFLLAATLGLLNGCSYFDQGSTWTKPGVDPDQARTDLDACEAEARSQTKVDRGIDQDIAATQGGGAFGDPLADSGMSGYQSEKRYDDVVKECMQAFGYVRQ</sequence>
<dbReference type="RefSeq" id="WP_320502616.1">
    <property type="nucleotide sequence ID" value="NZ_JAXCLX010000004.1"/>
</dbReference>
<keyword evidence="1" id="KW-0732">Signal</keyword>
<feature type="signal peptide" evidence="1">
    <location>
        <begin position="1"/>
        <end position="21"/>
    </location>
</feature>
<evidence type="ECO:0000313" key="3">
    <source>
        <dbReference type="Proteomes" id="UP001271769"/>
    </source>
</evidence>
<dbReference type="Proteomes" id="UP001271769">
    <property type="component" value="Unassembled WGS sequence"/>
</dbReference>
<comment type="caution">
    <text evidence="2">The sequence shown here is derived from an EMBL/GenBank/DDBJ whole genome shotgun (WGS) entry which is preliminary data.</text>
</comment>